<dbReference type="AlphaFoldDB" id="U2TP41"/>
<protein>
    <submittedName>
        <fullName evidence="1">Uncharacterized protein</fullName>
    </submittedName>
</protein>
<accession>U2TP41</accession>
<keyword evidence="2" id="KW-1185">Reference proteome</keyword>
<dbReference type="PATRIC" id="fig|1125712.3.peg.1201"/>
<dbReference type="EMBL" id="AWEZ01000045">
    <property type="protein sequence ID" value="ERL08205.1"/>
    <property type="molecule type" value="Genomic_DNA"/>
</dbReference>
<proteinExistence type="predicted"/>
<gene>
    <name evidence="1" type="ORF">HMPREF1316_0068</name>
</gene>
<evidence type="ECO:0000313" key="2">
    <source>
        <dbReference type="Proteomes" id="UP000016638"/>
    </source>
</evidence>
<comment type="caution">
    <text evidence="1">The sequence shown here is derived from an EMBL/GenBank/DDBJ whole genome shotgun (WGS) entry which is preliminary data.</text>
</comment>
<dbReference type="Proteomes" id="UP000016638">
    <property type="component" value="Unassembled WGS sequence"/>
</dbReference>
<organism evidence="1 2">
    <name type="scientific">Olsenella profusa F0195</name>
    <dbReference type="NCBI Taxonomy" id="1125712"/>
    <lineage>
        <taxon>Bacteria</taxon>
        <taxon>Bacillati</taxon>
        <taxon>Actinomycetota</taxon>
        <taxon>Coriobacteriia</taxon>
        <taxon>Coriobacteriales</taxon>
        <taxon>Atopobiaceae</taxon>
        <taxon>Olsenella</taxon>
    </lineage>
</organism>
<sequence>MIVEMDECHARCLRESRTPSGQMIAERPDRICRHRPTHSCGFTDIPS</sequence>
<dbReference type="STRING" id="1125712.HMPREF1316_0068"/>
<name>U2TP41_9ACTN</name>
<reference evidence="1 2" key="1">
    <citation type="submission" date="2013-08" db="EMBL/GenBank/DDBJ databases">
        <authorList>
            <person name="Durkin A.S."/>
            <person name="Haft D.R."/>
            <person name="McCorrison J."/>
            <person name="Torralba M."/>
            <person name="Gillis M."/>
            <person name="Haft D.H."/>
            <person name="Methe B."/>
            <person name="Sutton G."/>
            <person name="Nelson K.E."/>
        </authorList>
    </citation>
    <scope>NUCLEOTIDE SEQUENCE [LARGE SCALE GENOMIC DNA]</scope>
    <source>
        <strain evidence="1 2">F0195</strain>
    </source>
</reference>
<evidence type="ECO:0000313" key="1">
    <source>
        <dbReference type="EMBL" id="ERL08205.1"/>
    </source>
</evidence>